<dbReference type="PANTHER" id="PTHR11113:SF6">
    <property type="entry name" value="ADENINE DEAMINASE YERA-RELATED"/>
    <property type="match status" value="1"/>
</dbReference>
<dbReference type="Gene3D" id="2.30.40.10">
    <property type="entry name" value="Urease, subunit C, domain 1"/>
    <property type="match status" value="1"/>
</dbReference>
<proteinExistence type="inferred from homology"/>
<dbReference type="Gene3D" id="3.20.20.140">
    <property type="entry name" value="Metal-dependent hydrolases"/>
    <property type="match status" value="1"/>
</dbReference>
<name>W4QDS2_9BACI</name>
<dbReference type="SUPFAM" id="SSF51338">
    <property type="entry name" value="Composite domain of metallo-dependent hydrolases"/>
    <property type="match status" value="1"/>
</dbReference>
<comment type="caution">
    <text evidence="7">The sequence shown here is derived from an EMBL/GenBank/DDBJ whole genome shotgun (WGS) entry which is preliminary data.</text>
</comment>
<evidence type="ECO:0000259" key="6">
    <source>
        <dbReference type="Pfam" id="PF13382"/>
    </source>
</evidence>
<evidence type="ECO:0000259" key="5">
    <source>
        <dbReference type="Pfam" id="PF01979"/>
    </source>
</evidence>
<dbReference type="EC" id="3.5.4.2" evidence="2"/>
<keyword evidence="8" id="KW-1185">Reference proteome</keyword>
<dbReference type="Proteomes" id="UP000018895">
    <property type="component" value="Unassembled WGS sequence"/>
</dbReference>
<dbReference type="EMBL" id="BAUU01000005">
    <property type="protein sequence ID" value="GAE29494.1"/>
    <property type="molecule type" value="Genomic_DNA"/>
</dbReference>
<sequence>MKVVMTMPERLYRWTKKRMRQQLEVVRGERSPSLVLKNATYLNVARRKWVQGNIWVSDDRIVYVGSELPNMVYDTEIVDCQNMKIVPGYMEHHAHPFQLYNPHTFAKYAAMTGTTTLLNDNMMLFLHLEKKKALTFIEELDELPVSMFWWARYDAQTELLNDDAFSNSKMKEWLDHPLVIQGGELTAWPKVLEGDDATLHWMQETTRLRKRIEGHLPGASNKTLSQLALLGVTADHEAMTGEEAVRRLDLGYVTSLRHSSIRPDLARILKEMKTIGIDRFDRCLLTTDGSPPSFYKDGVMDKLIAIAIESGVTPIDAYLMASYNPAVYYQLDHKLGMIAPGRIAHLNIIQDEFHPTPMSVIAKGQWVLKDKKRCVTFDQFSWDQYETEPFHIDWDLKEDELHFSMPMGIEMVNSVILKPYRISVEGSHSTIRNGHDESFFVMIDRHGKWQITTMIKGFATHVQGFASTFTVTGDIILIGKSVPDMVRAFNALKEQGGGLALVESNEVIGRIPLEIFGMLSKKAMEDLIPEEEKFVSLLRERGYKHEDPIYSMLFFSSTHLPYIRVTQQGIYDVKKKTILFPAIMR</sequence>
<evidence type="ECO:0000256" key="2">
    <source>
        <dbReference type="ARBA" id="ARBA00012782"/>
    </source>
</evidence>
<evidence type="ECO:0000256" key="4">
    <source>
        <dbReference type="ARBA" id="ARBA00047720"/>
    </source>
</evidence>
<gene>
    <name evidence="7" type="ORF">JCM9152_855</name>
</gene>
<comment type="catalytic activity">
    <reaction evidence="4">
        <text>adenine + H2O + H(+) = hypoxanthine + NH4(+)</text>
        <dbReference type="Rhea" id="RHEA:23688"/>
        <dbReference type="ChEBI" id="CHEBI:15377"/>
        <dbReference type="ChEBI" id="CHEBI:15378"/>
        <dbReference type="ChEBI" id="CHEBI:16708"/>
        <dbReference type="ChEBI" id="CHEBI:17368"/>
        <dbReference type="ChEBI" id="CHEBI:28938"/>
        <dbReference type="EC" id="3.5.4.2"/>
    </reaction>
</comment>
<reference evidence="7" key="1">
    <citation type="journal article" date="2014" name="Genome Announc.">
        <title>Draft Genome Sequences of Three Alkaliphilic Bacillus Strains, Bacillus wakoensis JCM 9140T, Bacillus akibai JCM 9157T, and Bacillus hemicellulosilyticus JCM 9152T.</title>
        <authorList>
            <person name="Yuki M."/>
            <person name="Oshima K."/>
            <person name="Suda W."/>
            <person name="Oshida Y."/>
            <person name="Kitamura K."/>
            <person name="Iida T."/>
            <person name="Hattori M."/>
            <person name="Ohkuma M."/>
        </authorList>
    </citation>
    <scope>NUCLEOTIDE SEQUENCE [LARGE SCALE GENOMIC DNA]</scope>
    <source>
        <strain evidence="7">JCM 9152</strain>
    </source>
</reference>
<dbReference type="GO" id="GO:0000034">
    <property type="term" value="F:adenine deaminase activity"/>
    <property type="evidence" value="ECO:0007669"/>
    <property type="project" value="UniProtKB-EC"/>
</dbReference>
<dbReference type="InterPro" id="IPR026912">
    <property type="entry name" value="Adenine_deam_C"/>
</dbReference>
<evidence type="ECO:0000313" key="8">
    <source>
        <dbReference type="Proteomes" id="UP000018895"/>
    </source>
</evidence>
<dbReference type="Pfam" id="PF01979">
    <property type="entry name" value="Amidohydro_1"/>
    <property type="match status" value="1"/>
</dbReference>
<organism evidence="7 8">
    <name type="scientific">Halalkalibacter hemicellulosilyticusJCM 9152</name>
    <dbReference type="NCBI Taxonomy" id="1236971"/>
    <lineage>
        <taxon>Bacteria</taxon>
        <taxon>Bacillati</taxon>
        <taxon>Bacillota</taxon>
        <taxon>Bacilli</taxon>
        <taxon>Bacillales</taxon>
        <taxon>Bacillaceae</taxon>
        <taxon>Halalkalibacter</taxon>
    </lineage>
</organism>
<dbReference type="InterPro" id="IPR006680">
    <property type="entry name" value="Amidohydro-rel"/>
</dbReference>
<dbReference type="AlphaFoldDB" id="W4QDS2"/>
<keyword evidence="3" id="KW-0378">Hydrolase</keyword>
<dbReference type="InterPro" id="IPR011059">
    <property type="entry name" value="Metal-dep_hydrolase_composite"/>
</dbReference>
<comment type="similarity">
    <text evidence="1">Belongs to the metallo-dependent hydrolases superfamily. Adenine deaminase family.</text>
</comment>
<feature type="domain" description="Amidohydrolase-related" evidence="5">
    <location>
        <begin position="85"/>
        <end position="367"/>
    </location>
</feature>
<feature type="domain" description="Adenine deaminase C-terminal" evidence="6">
    <location>
        <begin position="425"/>
        <end position="576"/>
    </location>
</feature>
<dbReference type="InterPro" id="IPR032466">
    <property type="entry name" value="Metal_Hydrolase"/>
</dbReference>
<dbReference type="PANTHER" id="PTHR11113">
    <property type="entry name" value="N-ACETYLGLUCOSAMINE-6-PHOSPHATE DEACETYLASE"/>
    <property type="match status" value="1"/>
</dbReference>
<dbReference type="SUPFAM" id="SSF51556">
    <property type="entry name" value="Metallo-dependent hydrolases"/>
    <property type="match status" value="1"/>
</dbReference>
<protein>
    <recommendedName>
        <fullName evidence="2">adenine deaminase</fullName>
        <ecNumber evidence="2">3.5.4.2</ecNumber>
    </recommendedName>
</protein>
<evidence type="ECO:0000256" key="3">
    <source>
        <dbReference type="ARBA" id="ARBA00022801"/>
    </source>
</evidence>
<dbReference type="STRING" id="1236971.JCM9152_855"/>
<evidence type="ECO:0000256" key="1">
    <source>
        <dbReference type="ARBA" id="ARBA00006773"/>
    </source>
</evidence>
<evidence type="ECO:0000313" key="7">
    <source>
        <dbReference type="EMBL" id="GAE29494.1"/>
    </source>
</evidence>
<accession>W4QDS2</accession>
<dbReference type="Pfam" id="PF13382">
    <property type="entry name" value="Adenine_deam_C"/>
    <property type="match status" value="1"/>
</dbReference>